<keyword evidence="10" id="KW-1185">Reference proteome</keyword>
<keyword evidence="6 8" id="KW-0408">Iron</keyword>
<protein>
    <recommendedName>
        <fullName evidence="11">Isotrichodermin C-15 hydroxylase</fullName>
    </recommendedName>
</protein>
<evidence type="ECO:0000256" key="3">
    <source>
        <dbReference type="ARBA" id="ARBA00022617"/>
    </source>
</evidence>
<evidence type="ECO:0000256" key="5">
    <source>
        <dbReference type="ARBA" id="ARBA00023002"/>
    </source>
</evidence>
<dbReference type="Gene3D" id="1.10.630.10">
    <property type="entry name" value="Cytochrome P450"/>
    <property type="match status" value="1"/>
</dbReference>
<dbReference type="PANTHER" id="PTHR24305:SF230">
    <property type="entry name" value="P450, PUTATIVE (EUROFUNG)-RELATED"/>
    <property type="match status" value="1"/>
</dbReference>
<evidence type="ECO:0000256" key="1">
    <source>
        <dbReference type="ARBA" id="ARBA00001971"/>
    </source>
</evidence>
<keyword evidence="3 8" id="KW-0349">Heme</keyword>
<gene>
    <name evidence="9" type="ORF">QQX98_006956</name>
</gene>
<evidence type="ECO:0000256" key="8">
    <source>
        <dbReference type="RuleBase" id="RU000461"/>
    </source>
</evidence>
<accession>A0ABR1GZB9</accession>
<evidence type="ECO:0000256" key="7">
    <source>
        <dbReference type="ARBA" id="ARBA00023033"/>
    </source>
</evidence>
<evidence type="ECO:0000313" key="9">
    <source>
        <dbReference type="EMBL" id="KAK7414170.1"/>
    </source>
</evidence>
<dbReference type="PRINTS" id="PR00385">
    <property type="entry name" value="P450"/>
</dbReference>
<dbReference type="InterPro" id="IPR050121">
    <property type="entry name" value="Cytochrome_P450_monoxygenase"/>
</dbReference>
<dbReference type="PRINTS" id="PR00463">
    <property type="entry name" value="EP450I"/>
</dbReference>
<evidence type="ECO:0008006" key="11">
    <source>
        <dbReference type="Google" id="ProtNLM"/>
    </source>
</evidence>
<comment type="caution">
    <text evidence="9">The sequence shown here is derived from an EMBL/GenBank/DDBJ whole genome shotgun (WGS) entry which is preliminary data.</text>
</comment>
<dbReference type="CDD" id="cd11058">
    <property type="entry name" value="CYP60B-like"/>
    <property type="match status" value="1"/>
</dbReference>
<name>A0ABR1GZB9_9HYPO</name>
<evidence type="ECO:0000256" key="4">
    <source>
        <dbReference type="ARBA" id="ARBA00022723"/>
    </source>
</evidence>
<keyword evidence="4 8" id="KW-0479">Metal-binding</keyword>
<dbReference type="SUPFAM" id="SSF48264">
    <property type="entry name" value="Cytochrome P450"/>
    <property type="match status" value="1"/>
</dbReference>
<dbReference type="PANTHER" id="PTHR24305">
    <property type="entry name" value="CYTOCHROME P450"/>
    <property type="match status" value="1"/>
</dbReference>
<dbReference type="InterPro" id="IPR017972">
    <property type="entry name" value="Cyt_P450_CS"/>
</dbReference>
<dbReference type="InterPro" id="IPR001128">
    <property type="entry name" value="Cyt_P450"/>
</dbReference>
<proteinExistence type="inferred from homology"/>
<reference evidence="9 10" key="1">
    <citation type="journal article" date="2025" name="Microbiol. Resour. Announc.">
        <title>Draft genome sequences for Neonectria magnoliae and Neonectria punicea, canker pathogens of Liriodendron tulipifera and Acer saccharum in West Virginia.</title>
        <authorList>
            <person name="Petronek H.M."/>
            <person name="Kasson M.T."/>
            <person name="Metheny A.M."/>
            <person name="Stauder C.M."/>
            <person name="Lovett B."/>
            <person name="Lynch S.C."/>
            <person name="Garnas J.R."/>
            <person name="Kasson L.R."/>
            <person name="Stajich J.E."/>
        </authorList>
    </citation>
    <scope>NUCLEOTIDE SEQUENCE [LARGE SCALE GENOMIC DNA]</scope>
    <source>
        <strain evidence="9 10">NRRL 64653</strain>
    </source>
</reference>
<keyword evidence="7 8" id="KW-0503">Monooxygenase</keyword>
<dbReference type="InterPro" id="IPR002401">
    <property type="entry name" value="Cyt_P450_E_grp-I"/>
</dbReference>
<keyword evidence="5 8" id="KW-0560">Oxidoreductase</keyword>
<sequence>MGHRRSGQAENGKAPYYRNDQIHSIVGADRQDHTRMRRLLSHGFSTASMIEQQPMIRRYINLLIQRLHENSHGGRTPVDVAAWFNYTTFDIIGDLSFGESFGCLENSAMHPWVALVFANVRTTAITRALSRLDFVGFLLPLLVSPQLIKQAADHAQLTKDKVSKRLASSETRPDFMQNMATGKGTLSMSREEIDKNAEALTIAGSETTATTLAGAIYMIATHRAVKEKLEAEIKSSYTDEEEIDLLNAAKLPYLGAVVEETLRMYPPAPNALPRVTPPQGDIILGESVPGNVVLAVPHWAMYHSESNFKRPMDFVPDRWLGDPEFSSDRRDCMNAFSFGPRNCIGKNLAYAELRMILARVMWNFDIKLADRSRDWMNQRTFLVWEKEGLYVHLTPRA</sequence>
<evidence type="ECO:0000313" key="10">
    <source>
        <dbReference type="Proteomes" id="UP001498476"/>
    </source>
</evidence>
<dbReference type="Proteomes" id="UP001498476">
    <property type="component" value="Unassembled WGS sequence"/>
</dbReference>
<comment type="similarity">
    <text evidence="2 8">Belongs to the cytochrome P450 family.</text>
</comment>
<comment type="cofactor">
    <cofactor evidence="1">
        <name>heme</name>
        <dbReference type="ChEBI" id="CHEBI:30413"/>
    </cofactor>
</comment>
<organism evidence="9 10">
    <name type="scientific">Neonectria punicea</name>
    <dbReference type="NCBI Taxonomy" id="979145"/>
    <lineage>
        <taxon>Eukaryota</taxon>
        <taxon>Fungi</taxon>
        <taxon>Dikarya</taxon>
        <taxon>Ascomycota</taxon>
        <taxon>Pezizomycotina</taxon>
        <taxon>Sordariomycetes</taxon>
        <taxon>Hypocreomycetidae</taxon>
        <taxon>Hypocreales</taxon>
        <taxon>Nectriaceae</taxon>
        <taxon>Neonectria</taxon>
    </lineage>
</organism>
<dbReference type="InterPro" id="IPR036396">
    <property type="entry name" value="Cyt_P450_sf"/>
</dbReference>
<dbReference type="EMBL" id="JAZAVJ010000109">
    <property type="protein sequence ID" value="KAK7414170.1"/>
    <property type="molecule type" value="Genomic_DNA"/>
</dbReference>
<dbReference type="Pfam" id="PF00067">
    <property type="entry name" value="p450"/>
    <property type="match status" value="1"/>
</dbReference>
<evidence type="ECO:0000256" key="6">
    <source>
        <dbReference type="ARBA" id="ARBA00023004"/>
    </source>
</evidence>
<dbReference type="PROSITE" id="PS00086">
    <property type="entry name" value="CYTOCHROME_P450"/>
    <property type="match status" value="1"/>
</dbReference>
<evidence type="ECO:0000256" key="2">
    <source>
        <dbReference type="ARBA" id="ARBA00010617"/>
    </source>
</evidence>